<keyword evidence="3" id="KW-1185">Reference proteome</keyword>
<protein>
    <submittedName>
        <fullName evidence="2">Uncharacterized protein</fullName>
    </submittedName>
</protein>
<feature type="compositionally biased region" description="Polar residues" evidence="1">
    <location>
        <begin position="7"/>
        <end position="16"/>
    </location>
</feature>
<accession>A0A0C4Y1U5</accession>
<sequence>MHAKVTVNPTPQTPSEQVVRPATDVSTEDARGRVIVLRKPNPITKLRFIEAMGPSSNNPLWASTVWPLMFVASIDGQPVPTPANKAQIEALYLRLDEDGHDAVVKAHAEHFNAGDADVDEDLVKKS</sequence>
<dbReference type="Proteomes" id="UP000031843">
    <property type="component" value="Chromosome main"/>
</dbReference>
<dbReference type="AlphaFoldDB" id="A0A0C4Y1U5"/>
<gene>
    <name evidence="2" type="ORF">RR42_m1675</name>
</gene>
<dbReference type="OrthoDB" id="8926478at2"/>
<reference evidence="2 3" key="1">
    <citation type="journal article" date="2015" name="Genome Announc.">
        <title>Complete Genome Sequence of Cupriavidus basilensis 4G11, Isolated from the Oak Ridge Field Research Center Site.</title>
        <authorList>
            <person name="Ray J."/>
            <person name="Waters R.J."/>
            <person name="Skerker J.M."/>
            <person name="Kuehl J.V."/>
            <person name="Price M.N."/>
            <person name="Huang J."/>
            <person name="Chakraborty R."/>
            <person name="Arkin A.P."/>
            <person name="Deutschbauer A."/>
        </authorList>
    </citation>
    <scope>NUCLEOTIDE SEQUENCE [LARGE SCALE GENOMIC DNA]</scope>
    <source>
        <strain evidence="2">4G11</strain>
    </source>
</reference>
<dbReference type="RefSeq" id="WP_043345592.1">
    <property type="nucleotide sequence ID" value="NZ_CP010536.1"/>
</dbReference>
<dbReference type="EMBL" id="CP010536">
    <property type="protein sequence ID" value="AJG19072.1"/>
    <property type="molecule type" value="Genomic_DNA"/>
</dbReference>
<name>A0A0C4Y1U5_9BURK</name>
<dbReference type="STRING" id="68895.RR42_m1675"/>
<feature type="region of interest" description="Disordered" evidence="1">
    <location>
        <begin position="1"/>
        <end position="26"/>
    </location>
</feature>
<evidence type="ECO:0000313" key="3">
    <source>
        <dbReference type="Proteomes" id="UP000031843"/>
    </source>
</evidence>
<evidence type="ECO:0000256" key="1">
    <source>
        <dbReference type="SAM" id="MobiDB-lite"/>
    </source>
</evidence>
<proteinExistence type="predicted"/>
<dbReference type="KEGG" id="cbw:RR42_m1675"/>
<organism evidence="2 3">
    <name type="scientific">Cupriavidus basilensis</name>
    <dbReference type="NCBI Taxonomy" id="68895"/>
    <lineage>
        <taxon>Bacteria</taxon>
        <taxon>Pseudomonadati</taxon>
        <taxon>Pseudomonadota</taxon>
        <taxon>Betaproteobacteria</taxon>
        <taxon>Burkholderiales</taxon>
        <taxon>Burkholderiaceae</taxon>
        <taxon>Cupriavidus</taxon>
    </lineage>
</organism>
<evidence type="ECO:0000313" key="2">
    <source>
        <dbReference type="EMBL" id="AJG19072.1"/>
    </source>
</evidence>